<name>A0AAE4C324_9FLAO</name>
<proteinExistence type="predicted"/>
<evidence type="ECO:0000259" key="1">
    <source>
        <dbReference type="PROSITE" id="PS51186"/>
    </source>
</evidence>
<dbReference type="EMBL" id="JAVDQY010000001">
    <property type="protein sequence ID" value="MDR6525245.1"/>
    <property type="molecule type" value="Genomic_DNA"/>
</dbReference>
<dbReference type="PANTHER" id="PTHR43792:SF1">
    <property type="entry name" value="N-ACETYLTRANSFERASE DOMAIN-CONTAINING PROTEIN"/>
    <property type="match status" value="1"/>
</dbReference>
<organism evidence="2 3">
    <name type="scientific">Chryseobacterium rhizosphaerae</name>
    <dbReference type="NCBI Taxonomy" id="395937"/>
    <lineage>
        <taxon>Bacteria</taxon>
        <taxon>Pseudomonadati</taxon>
        <taxon>Bacteroidota</taxon>
        <taxon>Flavobacteriia</taxon>
        <taxon>Flavobacteriales</taxon>
        <taxon>Weeksellaceae</taxon>
        <taxon>Chryseobacterium group</taxon>
        <taxon>Chryseobacterium</taxon>
    </lineage>
</organism>
<dbReference type="PANTHER" id="PTHR43792">
    <property type="entry name" value="GNAT FAMILY, PUTATIVE (AFU_ORTHOLOGUE AFUA_3G00765)-RELATED-RELATED"/>
    <property type="match status" value="1"/>
</dbReference>
<comment type="caution">
    <text evidence="2">The sequence shown here is derived from an EMBL/GenBank/DDBJ whole genome shotgun (WGS) entry which is preliminary data.</text>
</comment>
<dbReference type="InterPro" id="IPR000182">
    <property type="entry name" value="GNAT_dom"/>
</dbReference>
<evidence type="ECO:0000313" key="3">
    <source>
        <dbReference type="Proteomes" id="UP001184861"/>
    </source>
</evidence>
<dbReference type="AlphaFoldDB" id="A0AAE4C324"/>
<dbReference type="PROSITE" id="PS51186">
    <property type="entry name" value="GNAT"/>
    <property type="match status" value="1"/>
</dbReference>
<reference evidence="2" key="1">
    <citation type="submission" date="2023-07" db="EMBL/GenBank/DDBJ databases">
        <title>Sorghum-associated microbial communities from plants grown in Nebraska, USA.</title>
        <authorList>
            <person name="Schachtman D."/>
        </authorList>
    </citation>
    <scope>NUCLEOTIDE SEQUENCE</scope>
    <source>
        <strain evidence="2">DS2360</strain>
    </source>
</reference>
<dbReference type="Pfam" id="PF13302">
    <property type="entry name" value="Acetyltransf_3"/>
    <property type="match status" value="1"/>
</dbReference>
<sequence length="181" mass="21036">MNINLRTERLQLNLISANDIENIFELQSLEETARFNTSEVPKNIQETEEKVKKWMMENNKEKAKKLKFAVNLINEDTFIGLIGINLGKEHYKNAEIWFQLHYKFWNQGYATESVNKILDFGFENLKLHRIEAGCAVENIGSISVLEKVGMLREAHTRKLLPLQSGWSDNYGYAILSTDKRK</sequence>
<feature type="domain" description="N-acetyltransferase" evidence="1">
    <location>
        <begin position="18"/>
        <end position="177"/>
    </location>
</feature>
<dbReference type="RefSeq" id="WP_309944565.1">
    <property type="nucleotide sequence ID" value="NZ_JAVDQY010000001.1"/>
</dbReference>
<dbReference type="GO" id="GO:0016747">
    <property type="term" value="F:acyltransferase activity, transferring groups other than amino-acyl groups"/>
    <property type="evidence" value="ECO:0007669"/>
    <property type="project" value="InterPro"/>
</dbReference>
<dbReference type="InterPro" id="IPR016181">
    <property type="entry name" value="Acyl_CoA_acyltransferase"/>
</dbReference>
<evidence type="ECO:0000313" key="2">
    <source>
        <dbReference type="EMBL" id="MDR6525245.1"/>
    </source>
</evidence>
<dbReference type="Gene3D" id="3.40.630.30">
    <property type="match status" value="1"/>
</dbReference>
<dbReference type="Proteomes" id="UP001184861">
    <property type="component" value="Unassembled WGS sequence"/>
</dbReference>
<dbReference type="InterPro" id="IPR051531">
    <property type="entry name" value="N-acetyltransferase"/>
</dbReference>
<dbReference type="SUPFAM" id="SSF55729">
    <property type="entry name" value="Acyl-CoA N-acyltransferases (Nat)"/>
    <property type="match status" value="1"/>
</dbReference>
<accession>A0AAE4C324</accession>
<protein>
    <submittedName>
        <fullName evidence="2">RimJ/RimL family protein N-acetyltransferase</fullName>
    </submittedName>
</protein>
<gene>
    <name evidence="2" type="ORF">J2787_000615</name>
</gene>